<protein>
    <submittedName>
        <fullName evidence="2">DUF4363 family protein</fullName>
    </submittedName>
</protein>
<dbReference type="RefSeq" id="WP_214477503.1">
    <property type="nucleotide sequence ID" value="NZ_CP071709.1"/>
</dbReference>
<accession>A0ABX8FDW0</accession>
<reference evidence="2 3" key="1">
    <citation type="submission" date="2021-03" db="EMBL/GenBank/DDBJ databases">
        <title>The first data on the complete genome of the tetrodotoxin-producing bacterium.</title>
        <authorList>
            <person name="Melnikova D.I."/>
            <person name="Nijland R."/>
            <person name="Magarlamov T.Y."/>
        </authorList>
    </citation>
    <scope>NUCLEOTIDE SEQUENCE [LARGE SCALE GENOMIC DNA]</scope>
    <source>
        <strain evidence="2 3">1839</strain>
    </source>
</reference>
<dbReference type="Pfam" id="PF14276">
    <property type="entry name" value="DUF4363"/>
    <property type="match status" value="1"/>
</dbReference>
<proteinExistence type="predicted"/>
<evidence type="ECO:0000313" key="3">
    <source>
        <dbReference type="Proteomes" id="UP000679247"/>
    </source>
</evidence>
<sequence>MNKILVYISLLLLLTSCENNTGGDVFFKQINDIENGLEEPNWNEIMLKTKELKKIYKKNRWKIQLLGDEEEYEELYKSINKLIAATKEKDPINVRIELATTHTLIEDIYSL</sequence>
<dbReference type="EMBL" id="CP071709">
    <property type="protein sequence ID" value="QVY62117.1"/>
    <property type="molecule type" value="Genomic_DNA"/>
</dbReference>
<dbReference type="InterPro" id="IPR025373">
    <property type="entry name" value="DUF4363"/>
</dbReference>
<dbReference type="Pfam" id="PF08139">
    <property type="entry name" value="LPAM_1"/>
    <property type="match status" value="1"/>
</dbReference>
<name>A0ABX8FDW0_9BACI</name>
<dbReference type="Proteomes" id="UP000679247">
    <property type="component" value="Chromosome"/>
</dbReference>
<keyword evidence="1" id="KW-0732">Signal</keyword>
<dbReference type="PROSITE" id="PS51257">
    <property type="entry name" value="PROKAR_LIPOPROTEIN"/>
    <property type="match status" value="1"/>
</dbReference>
<evidence type="ECO:0000256" key="1">
    <source>
        <dbReference type="ARBA" id="ARBA00022729"/>
    </source>
</evidence>
<gene>
    <name evidence="2" type="ORF">J1899_03125</name>
</gene>
<organism evidence="2 3">
    <name type="scientific">Cytobacillus gottheilii</name>
    <dbReference type="NCBI Taxonomy" id="859144"/>
    <lineage>
        <taxon>Bacteria</taxon>
        <taxon>Bacillati</taxon>
        <taxon>Bacillota</taxon>
        <taxon>Bacilli</taxon>
        <taxon>Bacillales</taxon>
        <taxon>Bacillaceae</taxon>
        <taxon>Cytobacillus</taxon>
    </lineage>
</organism>
<dbReference type="InterPro" id="IPR012640">
    <property type="entry name" value="Membr_lipoprot_lipid_attach_CS"/>
</dbReference>
<evidence type="ECO:0000313" key="2">
    <source>
        <dbReference type="EMBL" id="QVY62117.1"/>
    </source>
</evidence>
<keyword evidence="3" id="KW-1185">Reference proteome</keyword>